<dbReference type="KEGG" id="cuv:CUREI_07880"/>
<keyword evidence="1 2" id="KW-0663">Pyridoxal phosphate</keyword>
<evidence type="ECO:0000256" key="4">
    <source>
        <dbReference type="RuleBase" id="RU004514"/>
    </source>
</evidence>
<dbReference type="InterPro" id="IPR029066">
    <property type="entry name" value="PLP-binding_barrel"/>
</dbReference>
<dbReference type="PANTHER" id="PTHR10146">
    <property type="entry name" value="PROLINE SYNTHETASE CO-TRANSCRIBED BACTERIAL HOMOLOG PROTEIN"/>
    <property type="match status" value="1"/>
</dbReference>
<evidence type="ECO:0000256" key="2">
    <source>
        <dbReference type="HAMAP-Rule" id="MF_02087"/>
    </source>
</evidence>
<feature type="modified residue" description="N6-(pyridoxal phosphate)lysine" evidence="2 3">
    <location>
        <position position="40"/>
    </location>
</feature>
<dbReference type="PANTHER" id="PTHR10146:SF14">
    <property type="entry name" value="PYRIDOXAL PHOSPHATE HOMEOSTASIS PROTEIN"/>
    <property type="match status" value="1"/>
</dbReference>
<dbReference type="SUPFAM" id="SSF51419">
    <property type="entry name" value="PLP-binding barrel"/>
    <property type="match status" value="1"/>
</dbReference>
<evidence type="ECO:0000256" key="1">
    <source>
        <dbReference type="ARBA" id="ARBA00022898"/>
    </source>
</evidence>
<reference evidence="6 7" key="1">
    <citation type="submission" date="2014-08" db="EMBL/GenBank/DDBJ databases">
        <title>Complete genome sequence of Corynebacterium ureicelerivorans DSM 45051, a lipophilic and urea-splitting isolate from a blood culture of a septicaemia patient.</title>
        <authorList>
            <person name="Tippelt A."/>
            <person name="Albersmeier A."/>
            <person name="Brinkrolf K."/>
            <person name="Ruckert C."/>
            <person name="Tauch A."/>
        </authorList>
    </citation>
    <scope>NUCLEOTIDE SEQUENCE [LARGE SCALE GENOMIC DNA]</scope>
    <source>
        <strain evidence="6 7">IMMIB RIV-2301</strain>
    </source>
</reference>
<dbReference type="CDD" id="cd00635">
    <property type="entry name" value="PLPDE_III_YBL036c_like"/>
    <property type="match status" value="1"/>
</dbReference>
<evidence type="ECO:0000313" key="6">
    <source>
        <dbReference type="EMBL" id="AIL97226.1"/>
    </source>
</evidence>
<gene>
    <name evidence="6" type="ORF">CUREI_07880</name>
</gene>
<comment type="similarity">
    <text evidence="2 4">Belongs to the pyridoxal phosphate-binding protein YggS/PROSC family.</text>
</comment>
<feature type="domain" description="Alanine racemase N-terminal" evidence="5">
    <location>
        <begin position="19"/>
        <end position="234"/>
    </location>
</feature>
<dbReference type="AlphaFoldDB" id="A0A077HLE3"/>
<sequence length="236" mass="25182">MPDLSHTLEQNIADVRHAIHDAERASGRAEGSVGLLPVTKFHPVERIVELAKHGFNLVGENREQEARDKASHLAGRCGIAMIGQIQTKKANAVARWAAEVHSLDSVTLANGLERGMGLALERGDRTTEILPCMVQLSYDGDAARGGATPEDVPAIVDVVEGARHLELAGFMVVPPLDSEPREVFAQARALTDAYATQLGRGLRLSAGMSGDFREAIACGSDIVRVGTALLGPRPVR</sequence>
<proteinExistence type="inferred from homology"/>
<comment type="function">
    <text evidence="2">Pyridoxal 5'-phosphate (PLP)-binding protein, which is involved in PLP homeostasis.</text>
</comment>
<keyword evidence="7" id="KW-1185">Reference proteome</keyword>
<comment type="cofactor">
    <cofactor evidence="3">
        <name>pyridoxal 5'-phosphate</name>
        <dbReference type="ChEBI" id="CHEBI:597326"/>
    </cofactor>
</comment>
<dbReference type="Pfam" id="PF01168">
    <property type="entry name" value="Ala_racemase_N"/>
    <property type="match status" value="1"/>
</dbReference>
<organism evidence="6 7">
    <name type="scientific">Corynebacterium ureicelerivorans</name>
    <dbReference type="NCBI Taxonomy" id="401472"/>
    <lineage>
        <taxon>Bacteria</taxon>
        <taxon>Bacillati</taxon>
        <taxon>Actinomycetota</taxon>
        <taxon>Actinomycetes</taxon>
        <taxon>Mycobacteriales</taxon>
        <taxon>Corynebacteriaceae</taxon>
        <taxon>Corynebacterium</taxon>
    </lineage>
</organism>
<dbReference type="NCBIfam" id="TIGR00044">
    <property type="entry name" value="YggS family pyridoxal phosphate-dependent enzyme"/>
    <property type="match status" value="1"/>
</dbReference>
<dbReference type="PIRSF" id="PIRSF004848">
    <property type="entry name" value="YBL036c_PLPDEIII"/>
    <property type="match status" value="1"/>
</dbReference>
<dbReference type="HOGENOM" id="CLU_059988_0_0_11"/>
<evidence type="ECO:0000313" key="7">
    <source>
        <dbReference type="Proteomes" id="UP000028939"/>
    </source>
</evidence>
<dbReference type="EMBL" id="CP009215">
    <property type="protein sequence ID" value="AIL97226.1"/>
    <property type="molecule type" value="Genomic_DNA"/>
</dbReference>
<accession>A0A077HLE3</accession>
<dbReference type="STRING" id="401472.CUREI_07880"/>
<evidence type="ECO:0000259" key="5">
    <source>
        <dbReference type="Pfam" id="PF01168"/>
    </source>
</evidence>
<dbReference type="RefSeq" id="WP_038612347.1">
    <property type="nucleotide sequence ID" value="NZ_CP009215.1"/>
</dbReference>
<evidence type="ECO:0000256" key="3">
    <source>
        <dbReference type="PIRSR" id="PIRSR004848-1"/>
    </source>
</evidence>
<dbReference type="Gene3D" id="3.20.20.10">
    <property type="entry name" value="Alanine racemase"/>
    <property type="match status" value="1"/>
</dbReference>
<dbReference type="Proteomes" id="UP000028939">
    <property type="component" value="Chromosome"/>
</dbReference>
<dbReference type="OrthoDB" id="9804072at2"/>
<dbReference type="InterPro" id="IPR001608">
    <property type="entry name" value="Ala_racemase_N"/>
</dbReference>
<name>A0A077HLE3_9CORY</name>
<dbReference type="HAMAP" id="MF_02087">
    <property type="entry name" value="PLP_homeostasis"/>
    <property type="match status" value="1"/>
</dbReference>
<dbReference type="GO" id="GO:0030170">
    <property type="term" value="F:pyridoxal phosphate binding"/>
    <property type="evidence" value="ECO:0007669"/>
    <property type="project" value="UniProtKB-UniRule"/>
</dbReference>
<protein>
    <recommendedName>
        <fullName evidence="2">Pyridoxal phosphate homeostasis protein</fullName>
        <shortName evidence="2">PLP homeostasis protein</shortName>
    </recommendedName>
</protein>
<dbReference type="InterPro" id="IPR011078">
    <property type="entry name" value="PyrdxlP_homeostasis"/>
</dbReference>